<protein>
    <submittedName>
        <fullName evidence="1">Uncharacterized protein</fullName>
    </submittedName>
</protein>
<gene>
    <name evidence="1" type="ORF">POT9AD_3982</name>
</gene>
<accession>A0A653B8L1</accession>
<name>A0A653B8L1_ECTOL</name>
<dbReference type="AlphaFoldDB" id="A0A653B8L1"/>
<sequence>MLELRLAKHKKRKSPVSDDGAFLDCLERVMGIEPFPAPRCDPQRPALLALQPAHDSIFPLSLAVSSTQQLDMSEAYS</sequence>
<dbReference type="EMBL" id="LR130779">
    <property type="protein sequence ID" value="VDN64957.1"/>
    <property type="molecule type" value="Genomic_DNA"/>
</dbReference>
<proteinExistence type="predicted"/>
<evidence type="ECO:0000313" key="1">
    <source>
        <dbReference type="EMBL" id="VDN64957.1"/>
    </source>
</evidence>
<organism evidence="1">
    <name type="scientific">Ectopseudomonas oleovorans</name>
    <name type="common">Pseudomonas oleovorans</name>
    <dbReference type="NCBI Taxonomy" id="301"/>
    <lineage>
        <taxon>Bacteria</taxon>
        <taxon>Pseudomonadati</taxon>
        <taxon>Pseudomonadota</taxon>
        <taxon>Gammaproteobacteria</taxon>
        <taxon>Pseudomonadales</taxon>
        <taxon>Pseudomonadaceae</taxon>
        <taxon>Ectopseudomonas</taxon>
    </lineage>
</organism>
<reference evidence="1" key="1">
    <citation type="submission" date="2018-11" db="EMBL/GenBank/DDBJ databases">
        <authorList>
            <consortium name="Genoscope - CEA"/>
            <person name="William W."/>
        </authorList>
    </citation>
    <scope>NUCLEOTIDE SEQUENCE [LARGE SCALE GENOMIC DNA]</scope>
    <source>
        <strain evidence="1">T9AD</strain>
    </source>
</reference>